<gene>
    <name evidence="2" type="ORF">MKP09_23645</name>
</gene>
<organism evidence="2 3">
    <name type="scientific">Niabella ginsengisoli</name>
    <dbReference type="NCBI Taxonomy" id="522298"/>
    <lineage>
        <taxon>Bacteria</taxon>
        <taxon>Pseudomonadati</taxon>
        <taxon>Bacteroidota</taxon>
        <taxon>Chitinophagia</taxon>
        <taxon>Chitinophagales</taxon>
        <taxon>Chitinophagaceae</taxon>
        <taxon>Niabella</taxon>
    </lineage>
</organism>
<dbReference type="Proteomes" id="UP001202248">
    <property type="component" value="Unassembled WGS sequence"/>
</dbReference>
<feature type="chain" id="PRO_5047253537" evidence="1">
    <location>
        <begin position="20"/>
        <end position="189"/>
    </location>
</feature>
<dbReference type="RefSeq" id="WP_240833056.1">
    <property type="nucleotide sequence ID" value="NZ_JAKWBL010000004.1"/>
</dbReference>
<name>A0ABS9SRE8_9BACT</name>
<accession>A0ABS9SRE8</accession>
<evidence type="ECO:0000256" key="1">
    <source>
        <dbReference type="SAM" id="SignalP"/>
    </source>
</evidence>
<keyword evidence="1" id="KW-0732">Signal</keyword>
<reference evidence="2 3" key="1">
    <citation type="submission" date="2022-02" db="EMBL/GenBank/DDBJ databases">
        <authorList>
            <person name="Min J."/>
        </authorList>
    </citation>
    <scope>NUCLEOTIDE SEQUENCE [LARGE SCALE GENOMIC DNA]</scope>
    <source>
        <strain evidence="2 3">GR10-1</strain>
    </source>
</reference>
<dbReference type="PROSITE" id="PS51257">
    <property type="entry name" value="PROKAR_LIPOPROTEIN"/>
    <property type="match status" value="1"/>
</dbReference>
<proteinExistence type="predicted"/>
<sequence length="189" mass="21307">MKNVLKFLFSGLIMSMLLAACSNTTSNDPNAVLQEFFEHLAKKDIDGASKYVTSDSKPTMQMMKKGLDMAEKMKDSLPQSDPMKDFEDVAFEPAKIMGDSAFVTVKSRSRQRPDAEFKLLKQSDGWKVDFTMGTLMRMGTKSLKEQNMDDTSGMNSEEMQKGMEMADSVLKNMDPKTLEDIQKKLENLN</sequence>
<keyword evidence="3" id="KW-1185">Reference proteome</keyword>
<feature type="signal peptide" evidence="1">
    <location>
        <begin position="1"/>
        <end position="19"/>
    </location>
</feature>
<dbReference type="EMBL" id="JAKWBL010000004">
    <property type="protein sequence ID" value="MCH5600694.1"/>
    <property type="molecule type" value="Genomic_DNA"/>
</dbReference>
<evidence type="ECO:0000313" key="3">
    <source>
        <dbReference type="Proteomes" id="UP001202248"/>
    </source>
</evidence>
<evidence type="ECO:0000313" key="2">
    <source>
        <dbReference type="EMBL" id="MCH5600694.1"/>
    </source>
</evidence>
<protein>
    <submittedName>
        <fullName evidence="2">DUF4878 domain-containing protein</fullName>
    </submittedName>
</protein>
<comment type="caution">
    <text evidence="2">The sequence shown here is derived from an EMBL/GenBank/DDBJ whole genome shotgun (WGS) entry which is preliminary data.</text>
</comment>
<dbReference type="Gene3D" id="3.10.450.50">
    <property type="match status" value="1"/>
</dbReference>